<dbReference type="Proteomes" id="UP000744676">
    <property type="component" value="Unassembled WGS sequence"/>
</dbReference>
<protein>
    <submittedName>
        <fullName evidence="1">Uncharacterized protein</fullName>
    </submittedName>
</protein>
<accession>A0ACB6V8G6</accession>
<reference evidence="1 2" key="1">
    <citation type="journal article" date="2020" name="Front. Microbiol.">
        <title>Phenotypic and Genetic Characterization of the Cheese Ripening Yeast Geotrichum candidum.</title>
        <authorList>
            <person name="Perkins V."/>
            <person name="Vignola S."/>
            <person name="Lessard M.H."/>
            <person name="Plante P.L."/>
            <person name="Corbeil J."/>
            <person name="Dugat-Bony E."/>
            <person name="Frenette M."/>
            <person name="Labrie S."/>
        </authorList>
    </citation>
    <scope>NUCLEOTIDE SEQUENCE [LARGE SCALE GENOMIC DNA]</scope>
    <source>
        <strain evidence="1 2">LMA-1147</strain>
    </source>
</reference>
<keyword evidence="2" id="KW-1185">Reference proteome</keyword>
<organism evidence="1 2">
    <name type="scientific">Geotrichum galactomycetum</name>
    <dbReference type="NCBI Taxonomy" id="27317"/>
    <lineage>
        <taxon>Eukaryota</taxon>
        <taxon>Fungi</taxon>
        <taxon>Dikarya</taxon>
        <taxon>Ascomycota</taxon>
        <taxon>Saccharomycotina</taxon>
        <taxon>Dipodascomycetes</taxon>
        <taxon>Dipodascales</taxon>
        <taxon>Dipodascaceae</taxon>
        <taxon>Geotrichum</taxon>
    </lineage>
</organism>
<evidence type="ECO:0000313" key="2">
    <source>
        <dbReference type="Proteomes" id="UP000744676"/>
    </source>
</evidence>
<proteinExistence type="predicted"/>
<dbReference type="EMBL" id="QVQA01000013">
    <property type="protein sequence ID" value="KAF5101296.1"/>
    <property type="molecule type" value="Genomic_DNA"/>
</dbReference>
<sequence length="279" mass="30493">MTDPITEFSLYDTELSLHDKSASKDISLNWTGDLSMLLTPEAEASLVLPEDEHPCKPSESIETSQFETTDILKALLTPQSCAPQLLTEISSSTSSEDLLFGGSPLFEGDAGDPNTWTSLFAPDESVDTDGMLEQISIKPEVITPVIEVPPQVESLVVSEVQDDVAPLSTPKCNKRKRRESSLDSNGQYKKDALGITAYSRKPRSAPLAPIVVDESCDTVQAKRARNTAAARRSRARKLERMTQLEDKVAQLLALNNALESENSQLKTDLSSLRKVCGLE</sequence>
<comment type="caution">
    <text evidence="1">The sequence shown here is derived from an EMBL/GenBank/DDBJ whole genome shotgun (WGS) entry which is preliminary data.</text>
</comment>
<evidence type="ECO:0000313" key="1">
    <source>
        <dbReference type="EMBL" id="KAF5101296.1"/>
    </source>
</evidence>
<name>A0ACB6V8G6_9ASCO</name>
<gene>
    <name evidence="1" type="ORF">D0Z00_000966</name>
</gene>